<dbReference type="SUPFAM" id="SSF51735">
    <property type="entry name" value="NAD(P)-binding Rossmann-fold domains"/>
    <property type="match status" value="1"/>
</dbReference>
<accession>A0ABW2RPZ7</accession>
<dbReference type="SUPFAM" id="SSF52283">
    <property type="entry name" value="Formate/glycerate dehydrogenase catalytic domain-like"/>
    <property type="match status" value="1"/>
</dbReference>
<keyword evidence="1" id="KW-0560">Oxidoreductase</keyword>
<evidence type="ECO:0000313" key="4">
    <source>
        <dbReference type="EMBL" id="MFC7443048.1"/>
    </source>
</evidence>
<dbReference type="PANTHER" id="PTHR42795">
    <property type="entry name" value="ALANINE DEHYDROGENASE"/>
    <property type="match status" value="1"/>
</dbReference>
<evidence type="ECO:0000256" key="1">
    <source>
        <dbReference type="ARBA" id="ARBA00023002"/>
    </source>
</evidence>
<dbReference type="EMBL" id="JBHTBW010000072">
    <property type="protein sequence ID" value="MFC7443048.1"/>
    <property type="molecule type" value="Genomic_DNA"/>
</dbReference>
<evidence type="ECO:0008006" key="6">
    <source>
        <dbReference type="Google" id="ProtNLM"/>
    </source>
</evidence>
<dbReference type="InterPro" id="IPR036291">
    <property type="entry name" value="NAD(P)-bd_dom_sf"/>
</dbReference>
<dbReference type="InterPro" id="IPR007698">
    <property type="entry name" value="AlaDH/PNT_NAD(H)-bd"/>
</dbReference>
<evidence type="ECO:0000259" key="2">
    <source>
        <dbReference type="SMART" id="SM01002"/>
    </source>
</evidence>
<gene>
    <name evidence="4" type="ORF">ACFQNG_18425</name>
</gene>
<evidence type="ECO:0000313" key="5">
    <source>
        <dbReference type="Proteomes" id="UP001596500"/>
    </source>
</evidence>
<dbReference type="Pfam" id="PF01262">
    <property type="entry name" value="AlaDh_PNT_C"/>
    <property type="match status" value="1"/>
</dbReference>
<feature type="domain" description="Alanine dehydrogenase/pyridine nucleotide transhydrogenase N-terminal" evidence="3">
    <location>
        <begin position="2"/>
        <end position="118"/>
    </location>
</feature>
<feature type="domain" description="Alanine dehydrogenase/pyridine nucleotide transhydrogenase NAD(H)-binding" evidence="2">
    <location>
        <begin position="130"/>
        <end position="280"/>
    </location>
</feature>
<dbReference type="Pfam" id="PF05222">
    <property type="entry name" value="AlaDh_PNT_N"/>
    <property type="match status" value="1"/>
</dbReference>
<protein>
    <recommendedName>
        <fullName evidence="6">Alanine dehydrogenase</fullName>
    </recommendedName>
</protein>
<keyword evidence="5" id="KW-1185">Reference proteome</keyword>
<comment type="caution">
    <text evidence="4">The sequence shown here is derived from an EMBL/GenBank/DDBJ whole genome shotgun (WGS) entry which is preliminary data.</text>
</comment>
<evidence type="ECO:0000259" key="3">
    <source>
        <dbReference type="SMART" id="SM01003"/>
    </source>
</evidence>
<proteinExistence type="predicted"/>
<dbReference type="SMART" id="SM01002">
    <property type="entry name" value="AlaDh_PNT_C"/>
    <property type="match status" value="1"/>
</dbReference>
<name>A0ABW2RPZ7_9BACL</name>
<dbReference type="Gene3D" id="3.40.50.720">
    <property type="entry name" value="NAD(P)-binding Rossmann-like Domain"/>
    <property type="match status" value="2"/>
</dbReference>
<sequence>MPDQVKLFCQSGYQVFVETGAGKGSGFSDKEYREAGAEIVSTSEAWLASPFVVKFKSPGPHEYDYLHPDMHIGAFFHAEGNPELTKVLCDCGLTAYAFEFFRTMDGFFPMSFADSEIAGKMAVLYGAYHLQSHLGGSGVLLSDVVGVEPPKVVVIGYGTAGGAAVRFAVALGSEVVVLGTNREKLRRFQATVPPSVRCLVNSREVLARELNDADLVIGAIQISTYDTPPMIDEELVKMMKPGSMIVDVTCGYGAGYLPTFSQFTSFNQPVYERFGVLHCKIDLLPAAVPATTTRAVSPLVAPYLLNLGESIFNTNFFDGISAAGKIIENGRIVHHEVARHMEMIDREEAKHV</sequence>
<organism evidence="4 5">
    <name type="scientific">Laceyella putida</name>
    <dbReference type="NCBI Taxonomy" id="110101"/>
    <lineage>
        <taxon>Bacteria</taxon>
        <taxon>Bacillati</taxon>
        <taxon>Bacillota</taxon>
        <taxon>Bacilli</taxon>
        <taxon>Bacillales</taxon>
        <taxon>Thermoactinomycetaceae</taxon>
        <taxon>Laceyella</taxon>
    </lineage>
</organism>
<dbReference type="SMART" id="SM01003">
    <property type="entry name" value="AlaDh_PNT_N"/>
    <property type="match status" value="1"/>
</dbReference>
<reference evidence="5" key="1">
    <citation type="journal article" date="2019" name="Int. J. Syst. Evol. Microbiol.">
        <title>The Global Catalogue of Microorganisms (GCM) 10K type strain sequencing project: providing services to taxonomists for standard genome sequencing and annotation.</title>
        <authorList>
            <consortium name="The Broad Institute Genomics Platform"/>
            <consortium name="The Broad Institute Genome Sequencing Center for Infectious Disease"/>
            <person name="Wu L."/>
            <person name="Ma J."/>
        </authorList>
    </citation>
    <scope>NUCLEOTIDE SEQUENCE [LARGE SCALE GENOMIC DNA]</scope>
    <source>
        <strain evidence="5">CGMCC 1.12942</strain>
    </source>
</reference>
<dbReference type="PANTHER" id="PTHR42795:SF1">
    <property type="entry name" value="ALANINE DEHYDROGENASE"/>
    <property type="match status" value="1"/>
</dbReference>
<dbReference type="InterPro" id="IPR007886">
    <property type="entry name" value="AlaDH/PNT_N"/>
</dbReference>
<dbReference type="RefSeq" id="WP_379867366.1">
    <property type="nucleotide sequence ID" value="NZ_JBHTBW010000072.1"/>
</dbReference>
<dbReference type="Proteomes" id="UP001596500">
    <property type="component" value="Unassembled WGS sequence"/>
</dbReference>